<dbReference type="PANTHER" id="PTHR42885">
    <property type="entry name" value="HISTIDINOL-PHOSPHATE AMINOTRANSFERASE-RELATED"/>
    <property type="match status" value="1"/>
</dbReference>
<dbReference type="InterPro" id="IPR004838">
    <property type="entry name" value="NHTrfase_class1_PyrdxlP-BS"/>
</dbReference>
<keyword evidence="8" id="KW-0456">Lyase</keyword>
<dbReference type="Pfam" id="PF00155">
    <property type="entry name" value="Aminotran_1_2"/>
    <property type="match status" value="1"/>
</dbReference>
<organism evidence="13 14">
    <name type="scientific">Methylobacterium goesingense</name>
    <dbReference type="NCBI Taxonomy" id="243690"/>
    <lineage>
        <taxon>Bacteria</taxon>
        <taxon>Pseudomonadati</taxon>
        <taxon>Pseudomonadota</taxon>
        <taxon>Alphaproteobacteria</taxon>
        <taxon>Hyphomicrobiales</taxon>
        <taxon>Methylobacteriaceae</taxon>
        <taxon>Methylobacterium</taxon>
    </lineage>
</organism>
<dbReference type="RefSeq" id="WP_238279223.1">
    <property type="nucleotide sequence ID" value="NZ_BPQL01000053.1"/>
</dbReference>
<dbReference type="NCBIfam" id="TIGR01140">
    <property type="entry name" value="L_thr_O3P_dcar"/>
    <property type="match status" value="1"/>
</dbReference>
<dbReference type="InterPro" id="IPR004839">
    <property type="entry name" value="Aminotransferase_I/II_large"/>
</dbReference>
<evidence type="ECO:0000256" key="4">
    <source>
        <dbReference type="ARBA" id="ARBA00012285"/>
    </source>
</evidence>
<dbReference type="Gene3D" id="3.40.640.10">
    <property type="entry name" value="Type I PLP-dependent aspartate aminotransferase-like (Major domain)"/>
    <property type="match status" value="1"/>
</dbReference>
<evidence type="ECO:0000313" key="13">
    <source>
        <dbReference type="EMBL" id="MET3690585.1"/>
    </source>
</evidence>
<evidence type="ECO:0000256" key="7">
    <source>
        <dbReference type="ARBA" id="ARBA00022898"/>
    </source>
</evidence>
<evidence type="ECO:0000259" key="12">
    <source>
        <dbReference type="Pfam" id="PF00155"/>
    </source>
</evidence>
<evidence type="ECO:0000256" key="3">
    <source>
        <dbReference type="ARBA" id="ARBA00004953"/>
    </source>
</evidence>
<dbReference type="PANTHER" id="PTHR42885:SF1">
    <property type="entry name" value="THREONINE-PHOSPHATE DECARBOXYLASE"/>
    <property type="match status" value="1"/>
</dbReference>
<evidence type="ECO:0000256" key="2">
    <source>
        <dbReference type="ARBA" id="ARBA00003444"/>
    </source>
</evidence>
<evidence type="ECO:0000256" key="6">
    <source>
        <dbReference type="ARBA" id="ARBA00022573"/>
    </source>
</evidence>
<proteinExistence type="predicted"/>
<keyword evidence="14" id="KW-1185">Reference proteome</keyword>
<dbReference type="Gene3D" id="3.90.1150.10">
    <property type="entry name" value="Aspartate Aminotransferase, domain 1"/>
    <property type="match status" value="1"/>
</dbReference>
<comment type="function">
    <text evidence="2">Decarboxylates L-threonine-O-3-phosphate to yield (R)-1-amino-2-propanol O-2-phosphate, the precursor for the linkage between the nucleotide loop and the corrin ring in cobalamin.</text>
</comment>
<evidence type="ECO:0000256" key="9">
    <source>
        <dbReference type="ARBA" id="ARBA00029996"/>
    </source>
</evidence>
<dbReference type="PROSITE" id="PS00105">
    <property type="entry name" value="AA_TRANSFER_CLASS_1"/>
    <property type="match status" value="1"/>
</dbReference>
<dbReference type="Proteomes" id="UP001549145">
    <property type="component" value="Unassembled WGS sequence"/>
</dbReference>
<comment type="pathway">
    <text evidence="3">Cofactor biosynthesis; adenosylcobalamin biosynthesis.</text>
</comment>
<dbReference type="InterPro" id="IPR015422">
    <property type="entry name" value="PyrdxlP-dep_Trfase_small"/>
</dbReference>
<gene>
    <name evidence="13" type="ORF">ABID43_000104</name>
</gene>
<dbReference type="InterPro" id="IPR015421">
    <property type="entry name" value="PyrdxlP-dep_Trfase_major"/>
</dbReference>
<evidence type="ECO:0000256" key="5">
    <source>
        <dbReference type="ARBA" id="ARBA00016004"/>
    </source>
</evidence>
<accession>A0ABV2L1C3</accession>
<dbReference type="EC" id="4.1.1.81" evidence="4"/>
<keyword evidence="6" id="KW-0169">Cobalamin biosynthesis</keyword>
<evidence type="ECO:0000256" key="1">
    <source>
        <dbReference type="ARBA" id="ARBA00001933"/>
    </source>
</evidence>
<comment type="catalytic activity">
    <reaction evidence="11">
        <text>O-phospho-L-threonine + H(+) = (R)-1-aminopropan-2-yl phosphate + CO2</text>
        <dbReference type="Rhea" id="RHEA:11492"/>
        <dbReference type="ChEBI" id="CHEBI:15378"/>
        <dbReference type="ChEBI" id="CHEBI:16526"/>
        <dbReference type="ChEBI" id="CHEBI:58563"/>
        <dbReference type="ChEBI" id="CHEBI:58675"/>
        <dbReference type="EC" id="4.1.1.81"/>
    </reaction>
</comment>
<feature type="domain" description="Aminotransferase class I/classII large" evidence="12">
    <location>
        <begin position="49"/>
        <end position="320"/>
    </location>
</feature>
<evidence type="ECO:0000256" key="10">
    <source>
        <dbReference type="ARBA" id="ARBA00031658"/>
    </source>
</evidence>
<comment type="cofactor">
    <cofactor evidence="1">
        <name>pyridoxal 5'-phosphate</name>
        <dbReference type="ChEBI" id="CHEBI:597326"/>
    </cofactor>
</comment>
<dbReference type="SUPFAM" id="SSF53383">
    <property type="entry name" value="PLP-dependent transferases"/>
    <property type="match status" value="1"/>
</dbReference>
<keyword evidence="7" id="KW-0663">Pyridoxal phosphate</keyword>
<reference evidence="13 14" key="1">
    <citation type="submission" date="2024-06" db="EMBL/GenBank/DDBJ databases">
        <title>Genomic Encyclopedia of Type Strains, Phase IV (KMG-IV): sequencing the most valuable type-strain genomes for metagenomic binning, comparative biology and taxonomic classification.</title>
        <authorList>
            <person name="Goeker M."/>
        </authorList>
    </citation>
    <scope>NUCLEOTIDE SEQUENCE [LARGE SCALE GENOMIC DNA]</scope>
    <source>
        <strain evidence="13 14">DSM 21331</strain>
    </source>
</reference>
<name>A0ABV2L1C3_9HYPH</name>
<evidence type="ECO:0000256" key="11">
    <source>
        <dbReference type="ARBA" id="ARBA00048531"/>
    </source>
</evidence>
<dbReference type="EMBL" id="JBEPMM010000001">
    <property type="protein sequence ID" value="MET3690585.1"/>
    <property type="molecule type" value="Genomic_DNA"/>
</dbReference>
<comment type="caution">
    <text evidence="13">The sequence shown here is derived from an EMBL/GenBank/DDBJ whole genome shotgun (WGS) entry which is preliminary data.</text>
</comment>
<dbReference type="InterPro" id="IPR005860">
    <property type="entry name" value="CobD"/>
</dbReference>
<dbReference type="InterPro" id="IPR015424">
    <property type="entry name" value="PyrdxlP-dep_Trfase"/>
</dbReference>
<sequence>MARGPGAGAGDRIAHGGDLDAARRLFPQAPDPWIDLSTGINPVPYPCPALEASAFHRLPSTADLGALRAAAARAYGVADPERIVAAPGTQILIETLPRLVACARVAVVGPTYAEHAAAWGRAGHAVATVPGLEATRDADVVVVVNPNNPDGRTWEAGGLRAHADELAGRGGLLIVDEAFADLEPVETLGPSLGPGLLVLRSFGKTYGLAGIRLGFALCEPALAVALAEALGPWAVSGPALAIGRAALSDAAWRLEAAVARAADAARLDRMILRAGGTPIGGTCLFRTADFPDAAGLFDRLGAAGIYVRRFSEAPARLRFGLPPDKAAWCRLSRILR</sequence>
<protein>
    <recommendedName>
        <fullName evidence="5">8-amino-7-oxononanoate synthase</fullName>
        <ecNumber evidence="4">4.1.1.81</ecNumber>
    </recommendedName>
    <alternativeName>
        <fullName evidence="10">Alpha-oxoamine synthase</fullName>
    </alternativeName>
    <alternativeName>
        <fullName evidence="9">L-threonine-O-3-phosphate decarboxylase</fullName>
    </alternativeName>
</protein>
<evidence type="ECO:0000256" key="8">
    <source>
        <dbReference type="ARBA" id="ARBA00023239"/>
    </source>
</evidence>
<evidence type="ECO:0000313" key="14">
    <source>
        <dbReference type="Proteomes" id="UP001549145"/>
    </source>
</evidence>